<evidence type="ECO:0000256" key="11">
    <source>
        <dbReference type="PIRSR" id="PIRSR634016-4"/>
    </source>
</evidence>
<comment type="caution">
    <text evidence="17">The sequence shown here is derived from an EMBL/GenBank/DDBJ whole genome shotgun (WGS) entry which is preliminary data.</text>
</comment>
<dbReference type="PANTHER" id="PTHR11533:SF174">
    <property type="entry name" value="PUROMYCIN-SENSITIVE AMINOPEPTIDASE-RELATED"/>
    <property type="match status" value="1"/>
</dbReference>
<dbReference type="Pfam" id="PF11838">
    <property type="entry name" value="ERAP1_C"/>
    <property type="match status" value="1"/>
</dbReference>
<feature type="binding site" evidence="10">
    <location>
        <position position="326"/>
    </location>
    <ligand>
        <name>Zn(2+)</name>
        <dbReference type="ChEBI" id="CHEBI:29105"/>
        <note>catalytic</note>
    </ligand>
</feature>
<dbReference type="InterPro" id="IPR050344">
    <property type="entry name" value="Peptidase_M1_aminopeptidases"/>
</dbReference>
<feature type="chain" id="PRO_5031381052" description="Aminopeptidase" evidence="13">
    <location>
        <begin position="20"/>
        <end position="875"/>
    </location>
</feature>
<feature type="domain" description="Aminopeptidase N-like N-terminal" evidence="16">
    <location>
        <begin position="35"/>
        <end position="211"/>
    </location>
</feature>
<dbReference type="PRINTS" id="PR00756">
    <property type="entry name" value="ALADIPTASE"/>
</dbReference>
<keyword evidence="4 12" id="KW-0645">Protease</keyword>
<dbReference type="GO" id="GO:0006508">
    <property type="term" value="P:proteolysis"/>
    <property type="evidence" value="ECO:0007669"/>
    <property type="project" value="UniProtKB-KW"/>
</dbReference>
<dbReference type="GO" id="GO:0043171">
    <property type="term" value="P:peptide catabolic process"/>
    <property type="evidence" value="ECO:0007669"/>
    <property type="project" value="TreeGrafter"/>
</dbReference>
<dbReference type="FunFam" id="1.10.390.10:FF:000006">
    <property type="entry name" value="Puromycin-sensitive aminopeptidase"/>
    <property type="match status" value="1"/>
</dbReference>
<evidence type="ECO:0000256" key="5">
    <source>
        <dbReference type="ARBA" id="ARBA00022723"/>
    </source>
</evidence>
<dbReference type="Pfam" id="PF01433">
    <property type="entry name" value="Peptidase_M1"/>
    <property type="match status" value="1"/>
</dbReference>
<reference evidence="17 18" key="1">
    <citation type="submission" date="2020-08" db="EMBL/GenBank/DDBJ databases">
        <title>The Agave Microbiome: Exploring the role of microbial communities in plant adaptations to desert environments.</title>
        <authorList>
            <person name="Partida-Martinez L.P."/>
        </authorList>
    </citation>
    <scope>NUCLEOTIDE SEQUENCE [LARGE SCALE GENOMIC DNA]</scope>
    <source>
        <strain evidence="17 18">AS3.13</strain>
    </source>
</reference>
<keyword evidence="5 10" id="KW-0479">Metal-binding</keyword>
<dbReference type="InterPro" id="IPR024571">
    <property type="entry name" value="ERAP1-like_C_dom"/>
</dbReference>
<comment type="similarity">
    <text evidence="2 12">Belongs to the peptidase M1 family.</text>
</comment>
<dbReference type="GO" id="GO:0008270">
    <property type="term" value="F:zinc ion binding"/>
    <property type="evidence" value="ECO:0007669"/>
    <property type="project" value="UniProtKB-UniRule"/>
</dbReference>
<dbReference type="AlphaFoldDB" id="A0A7X0MLS5"/>
<evidence type="ECO:0000256" key="6">
    <source>
        <dbReference type="ARBA" id="ARBA00022801"/>
    </source>
</evidence>
<comment type="catalytic activity">
    <reaction evidence="1">
        <text>Release of an N-terminal amino acid, Xaa-|-Yaa- from a peptide, amide or arylamide. Xaa is preferably Ala, but may be most amino acids including Pro (slow action). When a terminal hydrophobic residue is followed by a prolyl residue, the two may be released as an intact Xaa-Pro dipeptide.</text>
        <dbReference type="EC" id="3.4.11.2"/>
    </reaction>
</comment>
<dbReference type="RefSeq" id="WP_184503900.1">
    <property type="nucleotide sequence ID" value="NZ_JACHBT010000002.1"/>
</dbReference>
<dbReference type="EC" id="3.4.11.-" evidence="12"/>
<reference evidence="17 18" key="2">
    <citation type="submission" date="2020-08" db="EMBL/GenBank/DDBJ databases">
        <authorList>
            <person name="Partida-Martinez L."/>
            <person name="Huntemann M."/>
            <person name="Clum A."/>
            <person name="Wang J."/>
            <person name="Palaniappan K."/>
            <person name="Ritter S."/>
            <person name="Chen I.-M."/>
            <person name="Stamatis D."/>
            <person name="Reddy T."/>
            <person name="O'Malley R."/>
            <person name="Daum C."/>
            <person name="Shapiro N."/>
            <person name="Ivanova N."/>
            <person name="Kyrpides N."/>
            <person name="Woyke T."/>
        </authorList>
    </citation>
    <scope>NUCLEOTIDE SEQUENCE [LARGE SCALE GENOMIC DNA]</scope>
    <source>
        <strain evidence="17 18">AS3.13</strain>
    </source>
</reference>
<dbReference type="GO" id="GO:0042277">
    <property type="term" value="F:peptide binding"/>
    <property type="evidence" value="ECO:0007669"/>
    <property type="project" value="TreeGrafter"/>
</dbReference>
<keyword evidence="8 12" id="KW-0482">Metalloprotease</keyword>
<dbReference type="GO" id="GO:0005615">
    <property type="term" value="C:extracellular space"/>
    <property type="evidence" value="ECO:0007669"/>
    <property type="project" value="TreeGrafter"/>
</dbReference>
<dbReference type="Gene3D" id="2.60.40.1730">
    <property type="entry name" value="tricorn interacting facor f3 domain"/>
    <property type="match status" value="1"/>
</dbReference>
<dbReference type="GO" id="GO:0016020">
    <property type="term" value="C:membrane"/>
    <property type="evidence" value="ECO:0007669"/>
    <property type="project" value="TreeGrafter"/>
</dbReference>
<proteinExistence type="inferred from homology"/>
<keyword evidence="13" id="KW-0732">Signal</keyword>
<feature type="signal peptide" evidence="13">
    <location>
        <begin position="1"/>
        <end position="19"/>
    </location>
</feature>
<name>A0A7X0MLS5_9SPHN</name>
<keyword evidence="6 12" id="KW-0378">Hydrolase</keyword>
<evidence type="ECO:0000256" key="10">
    <source>
        <dbReference type="PIRSR" id="PIRSR634016-3"/>
    </source>
</evidence>
<dbReference type="InterPro" id="IPR001930">
    <property type="entry name" value="Peptidase_M1"/>
</dbReference>
<evidence type="ECO:0000256" key="3">
    <source>
        <dbReference type="ARBA" id="ARBA00022438"/>
    </source>
</evidence>
<dbReference type="Gene3D" id="1.10.390.10">
    <property type="entry name" value="Neutral Protease Domain 2"/>
    <property type="match status" value="1"/>
</dbReference>
<keyword evidence="7 10" id="KW-0862">Zinc</keyword>
<dbReference type="GO" id="GO:0070006">
    <property type="term" value="F:metalloaminopeptidase activity"/>
    <property type="evidence" value="ECO:0007669"/>
    <property type="project" value="TreeGrafter"/>
</dbReference>
<dbReference type="GO" id="GO:0016285">
    <property type="term" value="F:alanyl aminopeptidase activity"/>
    <property type="evidence" value="ECO:0007669"/>
    <property type="project" value="UniProtKB-EC"/>
</dbReference>
<accession>A0A7X0MLS5</accession>
<feature type="domain" description="Peptidase M1 membrane alanine aminopeptidase" evidence="14">
    <location>
        <begin position="257"/>
        <end position="456"/>
    </location>
</feature>
<feature type="binding site" evidence="10">
    <location>
        <position position="345"/>
    </location>
    <ligand>
        <name>Zn(2+)</name>
        <dbReference type="ChEBI" id="CHEBI:29105"/>
        <note>catalytic</note>
    </ligand>
</feature>
<sequence length="875" mass="93586">MKTLLLASAALLFTVPAAAQTSEVPLGRLTDAARPTAYRLALTIDPTQPRFTGHTEIDTQVARATRSLYLHGNDLNVARVIATAGQRTLTARYTQVDASGVARLDFDGELPAGRVTLTFDYDAPFMTGSEGLYRAKVGDDWYAWTQFEPIDARRMFPSFDEPGFKTPFTLTITAPTAQKVFANTPEIAHGTAGGGLTVHKFAASKPLPTYLVALAVGAFDVVPGNAPANAVRKTALPYSAIATKGQAARLQLAASEGPKILALHEDYFGIPYPFEKLDQIASPVMSGAMENAGLVTYNDTLLLLSPDAPARQRSDFGMVVAHELAHQWFGDLVTPTWWTDIWLNESFAEWAGNRVGELWQPGLGTEVGQLAEALAAMDTDSQSVGRPIRQEIKRSDEVSSAFDSITYQKGGQVLTMVERYLGPDRFRRGVQYHLNRFRYGNADANDFFASMAKGSGDAGIVPVFRSFVEQTGVPVISIRQDGTGWRVTQARYRPIGVAAVAPQTWNVPICARQGEVRSCTLLTGATGTLALKGSGLAVPNADGAGYWRYSLDDAGWQTLMAGAAALPAREAMAAADSLWSDFTAGNASFARVVSSARILADHRERSATLLLPSAIDGVERFGLTPAADAGLRRLAADLSLPRLRSLGALKLTTGAYAGEETGQSQLRQSLVSYAAFVAKDAEVRRQLTTAAQASLRGNAQALDPSYRAVAFVAAVQDLGVPFMDQLRTALLASTDPLFRQQAVRALGAADTPAAVTRALALTEDQALQSSERVSILRTLPTRPIGRDAVFARLQQNFDAIAGTIPAFSRPRLPLSFAGYCSADKAAAVEALFRPKLAMLSGGALELGQTLDAINQCVALKAAKGAEIEAVLTKAQ</sequence>
<dbReference type="GO" id="GO:0005737">
    <property type="term" value="C:cytoplasm"/>
    <property type="evidence" value="ECO:0007669"/>
    <property type="project" value="TreeGrafter"/>
</dbReference>
<evidence type="ECO:0000256" key="1">
    <source>
        <dbReference type="ARBA" id="ARBA00000098"/>
    </source>
</evidence>
<evidence type="ECO:0000256" key="8">
    <source>
        <dbReference type="ARBA" id="ARBA00023049"/>
    </source>
</evidence>
<evidence type="ECO:0000313" key="17">
    <source>
        <dbReference type="EMBL" id="MBB6503386.1"/>
    </source>
</evidence>
<feature type="binding site" evidence="10">
    <location>
        <position position="322"/>
    </location>
    <ligand>
        <name>Zn(2+)</name>
        <dbReference type="ChEBI" id="CHEBI:29105"/>
        <note>catalytic</note>
    </ligand>
</feature>
<dbReference type="Proteomes" id="UP000522313">
    <property type="component" value="Unassembled WGS sequence"/>
</dbReference>
<dbReference type="Gene3D" id="1.25.50.20">
    <property type="match status" value="1"/>
</dbReference>
<organism evidence="17 18">
    <name type="scientific">Sphingomonas endophytica</name>
    <dbReference type="NCBI Taxonomy" id="869719"/>
    <lineage>
        <taxon>Bacteria</taxon>
        <taxon>Pseudomonadati</taxon>
        <taxon>Pseudomonadota</taxon>
        <taxon>Alphaproteobacteria</taxon>
        <taxon>Sphingomonadales</taxon>
        <taxon>Sphingomonadaceae</taxon>
        <taxon>Sphingomonas</taxon>
    </lineage>
</organism>
<evidence type="ECO:0000313" key="18">
    <source>
        <dbReference type="Proteomes" id="UP000522313"/>
    </source>
</evidence>
<evidence type="ECO:0000259" key="16">
    <source>
        <dbReference type="Pfam" id="PF17900"/>
    </source>
</evidence>
<gene>
    <name evidence="17" type="ORF">F4693_000339</name>
</gene>
<comment type="cofactor">
    <cofactor evidence="10 12">
        <name>Zn(2+)</name>
        <dbReference type="ChEBI" id="CHEBI:29105"/>
    </cofactor>
    <text evidence="10 12">Binds 1 zinc ion per subunit.</text>
</comment>
<dbReference type="Pfam" id="PF17900">
    <property type="entry name" value="Peptidase_M1_N"/>
    <property type="match status" value="1"/>
</dbReference>
<evidence type="ECO:0000256" key="13">
    <source>
        <dbReference type="SAM" id="SignalP"/>
    </source>
</evidence>
<dbReference type="InterPro" id="IPR014782">
    <property type="entry name" value="Peptidase_M1_dom"/>
</dbReference>
<feature type="site" description="Transition state stabilizer" evidence="11">
    <location>
        <position position="407"/>
    </location>
</feature>
<dbReference type="PANTHER" id="PTHR11533">
    <property type="entry name" value="PROTEASE M1 ZINC METALLOPROTEASE"/>
    <property type="match status" value="1"/>
</dbReference>
<evidence type="ECO:0000256" key="4">
    <source>
        <dbReference type="ARBA" id="ARBA00022670"/>
    </source>
</evidence>
<evidence type="ECO:0000259" key="15">
    <source>
        <dbReference type="Pfam" id="PF11838"/>
    </source>
</evidence>
<keyword evidence="3 12" id="KW-0031">Aminopeptidase</keyword>
<evidence type="ECO:0000256" key="2">
    <source>
        <dbReference type="ARBA" id="ARBA00010136"/>
    </source>
</evidence>
<dbReference type="SUPFAM" id="SSF55486">
    <property type="entry name" value="Metalloproteases ('zincins'), catalytic domain"/>
    <property type="match status" value="1"/>
</dbReference>
<feature type="active site" description="Proton acceptor" evidence="9">
    <location>
        <position position="323"/>
    </location>
</feature>
<evidence type="ECO:0000256" key="7">
    <source>
        <dbReference type="ARBA" id="ARBA00022833"/>
    </source>
</evidence>
<evidence type="ECO:0000259" key="14">
    <source>
        <dbReference type="Pfam" id="PF01433"/>
    </source>
</evidence>
<feature type="domain" description="ERAP1-like C-terminal" evidence="15">
    <location>
        <begin position="538"/>
        <end position="854"/>
    </location>
</feature>
<dbReference type="InterPro" id="IPR045357">
    <property type="entry name" value="Aminopeptidase_N-like_N"/>
</dbReference>
<dbReference type="EMBL" id="JACHBT010000002">
    <property type="protein sequence ID" value="MBB6503386.1"/>
    <property type="molecule type" value="Genomic_DNA"/>
</dbReference>
<protein>
    <recommendedName>
        <fullName evidence="12">Aminopeptidase</fullName>
        <ecNumber evidence="12">3.4.11.-</ecNumber>
    </recommendedName>
</protein>
<dbReference type="InterPro" id="IPR027268">
    <property type="entry name" value="Peptidase_M4/M1_CTD_sf"/>
</dbReference>
<dbReference type="CDD" id="cd09601">
    <property type="entry name" value="M1_APN-Q_like"/>
    <property type="match status" value="1"/>
</dbReference>
<dbReference type="SUPFAM" id="SSF63737">
    <property type="entry name" value="Leukotriene A4 hydrolase N-terminal domain"/>
    <property type="match status" value="1"/>
</dbReference>
<evidence type="ECO:0000256" key="9">
    <source>
        <dbReference type="PIRSR" id="PIRSR634016-1"/>
    </source>
</evidence>
<dbReference type="InterPro" id="IPR042097">
    <property type="entry name" value="Aminopeptidase_N-like_N_sf"/>
</dbReference>
<dbReference type="InterPro" id="IPR034016">
    <property type="entry name" value="M1_APN-typ"/>
</dbReference>
<evidence type="ECO:0000256" key="12">
    <source>
        <dbReference type="RuleBase" id="RU364040"/>
    </source>
</evidence>